<evidence type="ECO:0000313" key="2">
    <source>
        <dbReference type="Proteomes" id="UP000318578"/>
    </source>
</evidence>
<organism evidence="1 2">
    <name type="scientific">Amycolatopsis acidiphila</name>
    <dbReference type="NCBI Taxonomy" id="715473"/>
    <lineage>
        <taxon>Bacteria</taxon>
        <taxon>Bacillati</taxon>
        <taxon>Actinomycetota</taxon>
        <taxon>Actinomycetes</taxon>
        <taxon>Pseudonocardiales</taxon>
        <taxon>Pseudonocardiaceae</taxon>
        <taxon>Amycolatopsis</taxon>
    </lineage>
</organism>
<accession>A0A558A1I0</accession>
<dbReference type="EMBL" id="VJZA01000066">
    <property type="protein sequence ID" value="TVT18121.1"/>
    <property type="molecule type" value="Genomic_DNA"/>
</dbReference>
<dbReference type="RefSeq" id="WP_144643086.1">
    <property type="nucleotide sequence ID" value="NZ_BNAX01000002.1"/>
</dbReference>
<dbReference type="OrthoDB" id="3625024at2"/>
<sequence>MAGEGFSVDPAELRTFGGYLTNTTAAAVKEAASGVHAANGFDNQAFGVLVAQILAVPARIAMATVADNLDKVSQDVTTAADTTTKAAAAYADHDDSVSAGLGEFTTELGR</sequence>
<gene>
    <name evidence="1" type="ORF">FNH06_28900</name>
</gene>
<name>A0A558A1I0_9PSEU</name>
<evidence type="ECO:0008006" key="3">
    <source>
        <dbReference type="Google" id="ProtNLM"/>
    </source>
</evidence>
<protein>
    <recommendedName>
        <fullName evidence="3">ESX-1 secretion-associated protein</fullName>
    </recommendedName>
</protein>
<comment type="caution">
    <text evidence="1">The sequence shown here is derived from an EMBL/GenBank/DDBJ whole genome shotgun (WGS) entry which is preliminary data.</text>
</comment>
<reference evidence="1 2" key="1">
    <citation type="submission" date="2019-07" db="EMBL/GenBank/DDBJ databases">
        <title>New species of Amycolatopsis and Streptomyces.</title>
        <authorList>
            <person name="Duangmal K."/>
            <person name="Teo W.F.A."/>
            <person name="Lipun K."/>
        </authorList>
    </citation>
    <scope>NUCLEOTIDE SEQUENCE [LARGE SCALE GENOMIC DNA]</scope>
    <source>
        <strain evidence="1 2">JCM 30562</strain>
    </source>
</reference>
<keyword evidence="2" id="KW-1185">Reference proteome</keyword>
<dbReference type="Proteomes" id="UP000318578">
    <property type="component" value="Unassembled WGS sequence"/>
</dbReference>
<dbReference type="AlphaFoldDB" id="A0A558A1I0"/>
<evidence type="ECO:0000313" key="1">
    <source>
        <dbReference type="EMBL" id="TVT18121.1"/>
    </source>
</evidence>
<proteinExistence type="predicted"/>